<name>A0A543CH29_9ACTN</name>
<feature type="transmembrane region" description="Helical" evidence="6">
    <location>
        <begin position="1130"/>
        <end position="1149"/>
    </location>
</feature>
<accession>A0A543CH29</accession>
<dbReference type="Proteomes" id="UP000316096">
    <property type="component" value="Unassembled WGS sequence"/>
</dbReference>
<feature type="transmembrane region" description="Helical" evidence="6">
    <location>
        <begin position="778"/>
        <end position="800"/>
    </location>
</feature>
<feature type="transmembrane region" description="Helical" evidence="6">
    <location>
        <begin position="552"/>
        <end position="571"/>
    </location>
</feature>
<reference evidence="7 8" key="1">
    <citation type="submission" date="2019-06" db="EMBL/GenBank/DDBJ databases">
        <title>Sequencing the genomes of 1000 actinobacteria strains.</title>
        <authorList>
            <person name="Klenk H.-P."/>
        </authorList>
    </citation>
    <scope>NUCLEOTIDE SEQUENCE [LARGE SCALE GENOMIC DNA]</scope>
    <source>
        <strain evidence="7 8">DSM 102200</strain>
    </source>
</reference>
<feature type="transmembrane region" description="Helical" evidence="6">
    <location>
        <begin position="277"/>
        <end position="299"/>
    </location>
</feature>
<dbReference type="EMBL" id="VFOZ01000001">
    <property type="protein sequence ID" value="TQL96395.1"/>
    <property type="molecule type" value="Genomic_DNA"/>
</dbReference>
<evidence type="ECO:0000313" key="8">
    <source>
        <dbReference type="Proteomes" id="UP000316096"/>
    </source>
</evidence>
<sequence length="1156" mass="125251">MTRPRVLARSREDAKLKRMMALRGELSNPLFRNAYALMINGGLTGVLGLGYWLLAARIYDPAEVGRQSAQNQAMMFLGGLTALNFILIRFIPEMGPRTRALTLRTYLAGALAAGTLAVGFLLTLRWWGSPFAHLSGPAHGAFFVLAVVSWSLFTAQDGVLTGLRRATWVLGKNTLFACLKVVLLVALATELPADGITASWVLAAVALLLPVELLVQSRLIPRHVVETTSDRPIPSGGQIGRYFAGDYTGTLFYYALCNLVPVVVATTLSASDNAYFYMAWVLGATVDVLAVNMGMSLTVEGAFDVDGLAVACRSAMRRMALILVPITAVIFFGAQAGLAVFGPGYAEKGAPLLRLLALAALPKALIELYIGVLRVQRRTRVIALLQAVRFAAVLAFVLILGRNSEITGPGYAVLAVTIAIAAVVLPGLLRAARPIPMDTAPADLGEAATGPSPIGSFDTDSSVSIMREEPFEPGEPPDTDPPGRRPVGAALAWVLFLSGLALYWLPLRNVDLNRMDGYGLVSVLPVATLVGGGLLVVAFMFTLWLRRPYRALLLLQLVAIIVSLHGLAPALEQYARPETAWQHNGFVEYITRTGGADYVLDARFSWPGFFALIAFVTRLAGVNNLEPLLHWAPVASQLLYLAPMYLILRTMRANWRAQWLAAWLFAAADWVGQDYFSPQGFGYLLYLLFIGILLNWFRPQARLTAWGTSTGRLRAFVRGPFASGERPPPVTTVGERTVLMFVLVVLFAVTTASHQLTPFLILFVSAALVLVKRNTARGLPILLGVMVASWISFMTTAYWVGHVNDLFSGAGALLSNLTGGVAGRVSKGSESLATVQTGRILIAATVMLVAALGLLRRRLRRIDDRVALVLLVVPFLAAGLQSYGGEIALRVYLFVIPGACILAAYLFFPTTFTAPRRTLAVLTATVCGLMIAGGFLFVRFGNENFEQVRPGDVSAFDAMLDQSPNNEINVVWLADPQDDAGYFPMMPWGARDMEHFDYTAVRAPANPADVTGIVKALLDRPGGYFVTTRGNEAYNHYNYGLSASYGDRMRAALAASPQLRLVTANDDASVYTLANPPGGDAPRATRYPNFGIGHTTWTPIGLCAIPLLIVVLVAREVLRVRLRPGETWRLQPLTVWSTFLVIVLAVVIVERFLTLG</sequence>
<evidence type="ECO:0000256" key="4">
    <source>
        <dbReference type="ARBA" id="ARBA00022989"/>
    </source>
</evidence>
<evidence type="ECO:0000256" key="5">
    <source>
        <dbReference type="ARBA" id="ARBA00023136"/>
    </source>
</evidence>
<keyword evidence="4 6" id="KW-1133">Transmembrane helix</keyword>
<feature type="transmembrane region" description="Helical" evidence="6">
    <location>
        <begin position="136"/>
        <end position="155"/>
    </location>
</feature>
<keyword evidence="3 6" id="KW-0812">Transmembrane</keyword>
<feature type="transmembrane region" description="Helical" evidence="6">
    <location>
        <begin position="738"/>
        <end position="771"/>
    </location>
</feature>
<organism evidence="7 8">
    <name type="scientific">Actinoallomurus bryophytorum</name>
    <dbReference type="NCBI Taxonomy" id="1490222"/>
    <lineage>
        <taxon>Bacteria</taxon>
        <taxon>Bacillati</taxon>
        <taxon>Actinomycetota</taxon>
        <taxon>Actinomycetes</taxon>
        <taxon>Streptosporangiales</taxon>
        <taxon>Thermomonosporaceae</taxon>
        <taxon>Actinoallomurus</taxon>
    </lineage>
</organism>
<feature type="transmembrane region" description="Helical" evidence="6">
    <location>
        <begin position="195"/>
        <end position="215"/>
    </location>
</feature>
<evidence type="ECO:0000256" key="2">
    <source>
        <dbReference type="ARBA" id="ARBA00022475"/>
    </source>
</evidence>
<evidence type="ECO:0000256" key="1">
    <source>
        <dbReference type="ARBA" id="ARBA00004651"/>
    </source>
</evidence>
<evidence type="ECO:0000256" key="3">
    <source>
        <dbReference type="ARBA" id="ARBA00022692"/>
    </source>
</evidence>
<feature type="transmembrane region" description="Helical" evidence="6">
    <location>
        <begin position="103"/>
        <end position="124"/>
    </location>
</feature>
<feature type="transmembrane region" description="Helical" evidence="6">
    <location>
        <begin position="320"/>
        <end position="346"/>
    </location>
</feature>
<feature type="transmembrane region" description="Helical" evidence="6">
    <location>
        <begin position="167"/>
        <end position="189"/>
    </location>
</feature>
<feature type="transmembrane region" description="Helical" evidence="6">
    <location>
        <begin position="920"/>
        <end position="940"/>
    </location>
</feature>
<feature type="transmembrane region" description="Helical" evidence="6">
    <location>
        <begin position="251"/>
        <end position="271"/>
    </location>
</feature>
<gene>
    <name evidence="7" type="ORF">FB559_1922</name>
</gene>
<comment type="caution">
    <text evidence="7">The sequence shown here is derived from an EMBL/GenBank/DDBJ whole genome shotgun (WGS) entry which is preliminary data.</text>
</comment>
<evidence type="ECO:0000313" key="7">
    <source>
        <dbReference type="EMBL" id="TQL96395.1"/>
    </source>
</evidence>
<feature type="transmembrane region" description="Helical" evidence="6">
    <location>
        <begin position="1097"/>
        <end position="1118"/>
    </location>
</feature>
<dbReference type="GO" id="GO:0005886">
    <property type="term" value="C:plasma membrane"/>
    <property type="evidence" value="ECO:0007669"/>
    <property type="project" value="UniProtKB-SubCell"/>
</dbReference>
<feature type="transmembrane region" description="Helical" evidence="6">
    <location>
        <begin position="487"/>
        <end position="505"/>
    </location>
</feature>
<feature type="transmembrane region" description="Helical" evidence="6">
    <location>
        <begin position="866"/>
        <end position="883"/>
    </location>
</feature>
<keyword evidence="5 6" id="KW-0472">Membrane</keyword>
<feature type="transmembrane region" description="Helical" evidence="6">
    <location>
        <begin position="411"/>
        <end position="429"/>
    </location>
</feature>
<feature type="transmembrane region" description="Helical" evidence="6">
    <location>
        <begin position="352"/>
        <end position="370"/>
    </location>
</feature>
<feature type="transmembrane region" description="Helical" evidence="6">
    <location>
        <begin position="680"/>
        <end position="697"/>
    </location>
</feature>
<dbReference type="AlphaFoldDB" id="A0A543CH29"/>
<feature type="transmembrane region" description="Helical" evidence="6">
    <location>
        <begin position="517"/>
        <end position="545"/>
    </location>
</feature>
<comment type="subcellular location">
    <subcellularLocation>
        <location evidence="1">Cell membrane</location>
        <topology evidence="1">Multi-pass membrane protein</topology>
    </subcellularLocation>
</comment>
<feature type="transmembrane region" description="Helical" evidence="6">
    <location>
        <begin position="628"/>
        <end position="648"/>
    </location>
</feature>
<feature type="transmembrane region" description="Helical" evidence="6">
    <location>
        <begin position="33"/>
        <end position="53"/>
    </location>
</feature>
<dbReference type="PANTHER" id="PTHR30250">
    <property type="entry name" value="PST FAMILY PREDICTED COLANIC ACID TRANSPORTER"/>
    <property type="match status" value="1"/>
</dbReference>
<evidence type="ECO:0000256" key="6">
    <source>
        <dbReference type="SAM" id="Phobius"/>
    </source>
</evidence>
<feature type="transmembrane region" description="Helical" evidence="6">
    <location>
        <begin position="889"/>
        <end position="908"/>
    </location>
</feature>
<keyword evidence="2" id="KW-1003">Cell membrane</keyword>
<keyword evidence="8" id="KW-1185">Reference proteome</keyword>
<dbReference type="PANTHER" id="PTHR30250:SF11">
    <property type="entry name" value="O-ANTIGEN TRANSPORTER-RELATED"/>
    <property type="match status" value="1"/>
</dbReference>
<dbReference type="InterPro" id="IPR050833">
    <property type="entry name" value="Poly_Biosynth_Transport"/>
</dbReference>
<protein>
    <submittedName>
        <fullName evidence="7">O-antigen/teichoic acid export membrane protein</fullName>
    </submittedName>
</protein>
<feature type="transmembrane region" description="Helical" evidence="6">
    <location>
        <begin position="73"/>
        <end position="91"/>
    </location>
</feature>
<feature type="transmembrane region" description="Helical" evidence="6">
    <location>
        <begin position="382"/>
        <end position="399"/>
    </location>
</feature>
<proteinExistence type="predicted"/>
<feature type="transmembrane region" description="Helical" evidence="6">
    <location>
        <begin position="836"/>
        <end position="854"/>
    </location>
</feature>